<dbReference type="AlphaFoldDB" id="A0A816L315"/>
<name>A0A816L315_BRANA</name>
<accession>A0A816L315</accession>
<sequence length="138" mass="16094">MWPQYQNDSNMKFTNILSLWVASVLKRQKRTFSKNNADFIQDFFEEQMTKDTLAVTQNNSTSFRFRIFLEHLANSLLSHSGYLAGDTKAAYNIFFASRLYKIISSFANLYSLDCFKLSIRQIRTNNIPLTVLVDLHFS</sequence>
<evidence type="ECO:0000313" key="1">
    <source>
        <dbReference type="EMBL" id="CAF1935356.1"/>
    </source>
</evidence>
<reference evidence="1" key="1">
    <citation type="submission" date="2021-01" db="EMBL/GenBank/DDBJ databases">
        <authorList>
            <consortium name="Genoscope - CEA"/>
            <person name="William W."/>
        </authorList>
    </citation>
    <scope>NUCLEOTIDE SEQUENCE</scope>
</reference>
<protein>
    <submittedName>
        <fullName evidence="1">(rape) hypothetical protein</fullName>
    </submittedName>
</protein>
<organism evidence="1">
    <name type="scientific">Brassica napus</name>
    <name type="common">Rape</name>
    <dbReference type="NCBI Taxonomy" id="3708"/>
    <lineage>
        <taxon>Eukaryota</taxon>
        <taxon>Viridiplantae</taxon>
        <taxon>Streptophyta</taxon>
        <taxon>Embryophyta</taxon>
        <taxon>Tracheophyta</taxon>
        <taxon>Spermatophyta</taxon>
        <taxon>Magnoliopsida</taxon>
        <taxon>eudicotyledons</taxon>
        <taxon>Gunneridae</taxon>
        <taxon>Pentapetalae</taxon>
        <taxon>rosids</taxon>
        <taxon>malvids</taxon>
        <taxon>Brassicales</taxon>
        <taxon>Brassicaceae</taxon>
        <taxon>Brassiceae</taxon>
        <taxon>Brassica</taxon>
    </lineage>
</organism>
<dbReference type="EMBL" id="HG994369">
    <property type="protein sequence ID" value="CAF1935356.1"/>
    <property type="molecule type" value="Genomic_DNA"/>
</dbReference>
<proteinExistence type="predicted"/>
<gene>
    <name evidence="1" type="ORF">DARMORV10_C05P56430.1</name>
</gene>
<dbReference type="Proteomes" id="UP001295469">
    <property type="component" value="Chromosome C05"/>
</dbReference>